<dbReference type="CDD" id="cd03284">
    <property type="entry name" value="ABC_MutS1"/>
    <property type="match status" value="1"/>
</dbReference>
<dbReference type="PANTHER" id="PTHR11361">
    <property type="entry name" value="DNA MISMATCH REPAIR PROTEIN MUTS FAMILY MEMBER"/>
    <property type="match status" value="1"/>
</dbReference>
<dbReference type="InterPro" id="IPR000432">
    <property type="entry name" value="DNA_mismatch_repair_MutS_C"/>
</dbReference>
<keyword evidence="2" id="KW-0547">Nucleotide-binding</keyword>
<dbReference type="HAMAP" id="MF_00096">
    <property type="entry name" value="MutS"/>
    <property type="match status" value="1"/>
</dbReference>
<dbReference type="FunFam" id="3.40.1170.10:FF:000001">
    <property type="entry name" value="DNA mismatch repair protein MutS"/>
    <property type="match status" value="1"/>
</dbReference>
<dbReference type="InterPro" id="IPR007696">
    <property type="entry name" value="DNA_mismatch_repair_MutS_core"/>
</dbReference>
<organism evidence="9">
    <name type="scientific">marine metagenome</name>
    <dbReference type="NCBI Taxonomy" id="408172"/>
    <lineage>
        <taxon>unclassified sequences</taxon>
        <taxon>metagenomes</taxon>
        <taxon>ecological metagenomes</taxon>
    </lineage>
</organism>
<keyword evidence="7" id="KW-0175">Coiled coil</keyword>
<dbReference type="GO" id="GO:0005829">
    <property type="term" value="C:cytosol"/>
    <property type="evidence" value="ECO:0007669"/>
    <property type="project" value="TreeGrafter"/>
</dbReference>
<name>A0A381RQV1_9ZZZZ</name>
<dbReference type="Pfam" id="PF01624">
    <property type="entry name" value="MutS_I"/>
    <property type="match status" value="1"/>
</dbReference>
<dbReference type="InterPro" id="IPR017261">
    <property type="entry name" value="DNA_mismatch_repair_MutS/MSH"/>
</dbReference>
<dbReference type="GO" id="GO:0030983">
    <property type="term" value="F:mismatched DNA binding"/>
    <property type="evidence" value="ECO:0007669"/>
    <property type="project" value="InterPro"/>
</dbReference>
<evidence type="ECO:0000313" key="9">
    <source>
        <dbReference type="EMBL" id="SUZ93624.1"/>
    </source>
</evidence>
<feature type="coiled-coil region" evidence="7">
    <location>
        <begin position="499"/>
        <end position="526"/>
    </location>
</feature>
<evidence type="ECO:0000256" key="7">
    <source>
        <dbReference type="SAM" id="Coils"/>
    </source>
</evidence>
<dbReference type="InterPro" id="IPR045076">
    <property type="entry name" value="MutS"/>
</dbReference>
<evidence type="ECO:0000256" key="2">
    <source>
        <dbReference type="ARBA" id="ARBA00022741"/>
    </source>
</evidence>
<dbReference type="Gene3D" id="3.40.50.300">
    <property type="entry name" value="P-loop containing nucleotide triphosphate hydrolases"/>
    <property type="match status" value="1"/>
</dbReference>
<dbReference type="PIRSF" id="PIRSF037677">
    <property type="entry name" value="DNA_mis_repair_Msh6"/>
    <property type="match status" value="1"/>
</dbReference>
<dbReference type="InterPro" id="IPR007861">
    <property type="entry name" value="DNA_mismatch_repair_MutS_clamp"/>
</dbReference>
<sequence>VVANTPVMKQFLEVKSKYKDALVLFRMGDFYETFLEDAIITSKILGIVLTKRANGKAADVDLAGFPYHALDTYLSKLVKAGHRVAICEQVEDPKLAKGIVKRDVIEVVTPGTLTSDQTLNNKSNRYIGSIHSQKDHAGFSFLDSSTGEFHLGECKITQLKNSILKFFPQEIILANGVVYSTSDWYLEFQPFITHIDEWIYDHDTAYRELIGHFGVKSLKGFGCDEMSSGICAAGALMNHIKSNLGSSLDHVSKLSPVIQDGFMGLDGFTIKNLEVFQSLSSQGTHGTLVDCIDSTHTAGGGRLLRRWLFHPLTDLRKLNSRLNMVEAFTEHLRVLKSIQNSLSHTSDIQRVLGKINQGKASPRDVVALSATLSKIPQWQTTLVAVKNRHLTKLSKSFTNTNHIVEKVSESLNETPPAQLSQGNVICTGIDPELDEIRTLLATGKAWIDSFQNSMRKELDIPKLKVGFNKVFGYFIEITKVHQEKVPESFIRKQTLVNSERYITEELKEYEEKVLNAEEKILAIETRIFSEVCQFILFSIKDIQTNAIAMNQLDLIAGFAALALKNNYVKPALSNKHLLDIKRGRHPVVEQLLPATEKFIPNDLSMNSQTNQIHLLTGPNMAGKSTYLRQVGLITLMAQIGSFVPAKRAKIGIVDRLFTRVGASDNLAGGESTFLVEMNEAANILNNATDRSLILLDEIGRGTATFDGLSLAWAITEYLHNSEGLAARTLFATHYHELTDLETTLDRLENHHVEVKEFGDTIVFLRSVAKGPGDKSYGIHVAKMAGLPNTVIHRASEILNHHIEQSVKGGTSAPPETSNQLTFFQEQELKLRKRLNEIDVNSMTPLEALRSLDELKKEHGL</sequence>
<dbReference type="NCBIfam" id="TIGR01070">
    <property type="entry name" value="mutS1"/>
    <property type="match status" value="1"/>
</dbReference>
<evidence type="ECO:0000256" key="4">
    <source>
        <dbReference type="ARBA" id="ARBA00022840"/>
    </source>
</evidence>
<dbReference type="InterPro" id="IPR007860">
    <property type="entry name" value="DNA_mmatch_repair_MutS_con_dom"/>
</dbReference>
<dbReference type="InterPro" id="IPR027417">
    <property type="entry name" value="P-loop_NTPase"/>
</dbReference>
<dbReference type="InterPro" id="IPR007695">
    <property type="entry name" value="DNA_mismatch_repair_MutS-lik_N"/>
</dbReference>
<dbReference type="GO" id="GO:0005524">
    <property type="term" value="F:ATP binding"/>
    <property type="evidence" value="ECO:0007669"/>
    <property type="project" value="UniProtKB-KW"/>
</dbReference>
<dbReference type="SUPFAM" id="SSF48334">
    <property type="entry name" value="DNA repair protein MutS, domain III"/>
    <property type="match status" value="1"/>
</dbReference>
<dbReference type="Pfam" id="PF05188">
    <property type="entry name" value="MutS_II"/>
    <property type="match status" value="1"/>
</dbReference>
<evidence type="ECO:0000256" key="1">
    <source>
        <dbReference type="ARBA" id="ARBA00006271"/>
    </source>
</evidence>
<accession>A0A381RQV1</accession>
<dbReference type="FunFam" id="3.40.50.300:FF:000870">
    <property type="entry name" value="MutS protein homolog 4"/>
    <property type="match status" value="1"/>
</dbReference>
<dbReference type="EMBL" id="UINC01002162">
    <property type="protein sequence ID" value="SUZ93624.1"/>
    <property type="molecule type" value="Genomic_DNA"/>
</dbReference>
<dbReference type="AlphaFoldDB" id="A0A381RQV1"/>
<proteinExistence type="inferred from homology"/>
<reference evidence="9" key="1">
    <citation type="submission" date="2018-05" db="EMBL/GenBank/DDBJ databases">
        <authorList>
            <person name="Lanie J.A."/>
            <person name="Ng W.-L."/>
            <person name="Kazmierczak K.M."/>
            <person name="Andrzejewski T.M."/>
            <person name="Davidsen T.M."/>
            <person name="Wayne K.J."/>
            <person name="Tettelin H."/>
            <person name="Glass J.I."/>
            <person name="Rusch D."/>
            <person name="Podicherti R."/>
            <person name="Tsui H.-C.T."/>
            <person name="Winkler M.E."/>
        </authorList>
    </citation>
    <scope>NUCLEOTIDE SEQUENCE</scope>
</reference>
<dbReference type="SUPFAM" id="SSF52540">
    <property type="entry name" value="P-loop containing nucleoside triphosphate hydrolases"/>
    <property type="match status" value="1"/>
</dbReference>
<comment type="similarity">
    <text evidence="1">Belongs to the DNA mismatch repair MutS family.</text>
</comment>
<protein>
    <recommendedName>
        <fullName evidence="8">DNA mismatch repair proteins mutS family domain-containing protein</fullName>
    </recommendedName>
</protein>
<dbReference type="NCBIfam" id="NF003810">
    <property type="entry name" value="PRK05399.1"/>
    <property type="match status" value="1"/>
</dbReference>
<dbReference type="Pfam" id="PF00488">
    <property type="entry name" value="MutS_V"/>
    <property type="match status" value="1"/>
</dbReference>
<gene>
    <name evidence="9" type="ORF">METZ01_LOCUS46478</name>
</gene>
<dbReference type="Gene3D" id="3.30.420.110">
    <property type="entry name" value="MutS, connector domain"/>
    <property type="match status" value="1"/>
</dbReference>
<keyword evidence="5" id="KW-0238">DNA-binding</keyword>
<dbReference type="SUPFAM" id="SSF55271">
    <property type="entry name" value="DNA repair protein MutS, domain I"/>
    <property type="match status" value="1"/>
</dbReference>
<evidence type="ECO:0000256" key="5">
    <source>
        <dbReference type="ARBA" id="ARBA00023125"/>
    </source>
</evidence>
<dbReference type="InterPro" id="IPR005748">
    <property type="entry name" value="DNA_mismatch_repair_MutS"/>
</dbReference>
<feature type="non-terminal residue" evidence="9">
    <location>
        <position position="1"/>
    </location>
</feature>
<keyword evidence="6" id="KW-0234">DNA repair</keyword>
<evidence type="ECO:0000256" key="6">
    <source>
        <dbReference type="ARBA" id="ARBA00023204"/>
    </source>
</evidence>
<evidence type="ECO:0000259" key="8">
    <source>
        <dbReference type="PROSITE" id="PS00486"/>
    </source>
</evidence>
<dbReference type="InterPro" id="IPR016151">
    <property type="entry name" value="DNA_mismatch_repair_MutS_N"/>
</dbReference>
<dbReference type="InterPro" id="IPR036187">
    <property type="entry name" value="DNA_mismatch_repair_MutS_sf"/>
</dbReference>
<keyword evidence="4" id="KW-0067">ATP-binding</keyword>
<dbReference type="GO" id="GO:0006298">
    <property type="term" value="P:mismatch repair"/>
    <property type="evidence" value="ECO:0007669"/>
    <property type="project" value="InterPro"/>
</dbReference>
<dbReference type="SMART" id="SM00533">
    <property type="entry name" value="MUTSd"/>
    <property type="match status" value="1"/>
</dbReference>
<dbReference type="InterPro" id="IPR036678">
    <property type="entry name" value="MutS_con_dom_sf"/>
</dbReference>
<dbReference type="Gene3D" id="3.40.1170.10">
    <property type="entry name" value="DNA repair protein MutS, domain I"/>
    <property type="match status" value="1"/>
</dbReference>
<dbReference type="PROSITE" id="PS00486">
    <property type="entry name" value="DNA_MISMATCH_REPAIR_2"/>
    <property type="match status" value="1"/>
</dbReference>
<dbReference type="SMART" id="SM00534">
    <property type="entry name" value="MUTSac"/>
    <property type="match status" value="1"/>
</dbReference>
<dbReference type="Pfam" id="PF05190">
    <property type="entry name" value="MutS_IV"/>
    <property type="match status" value="1"/>
</dbReference>
<dbReference type="GO" id="GO:0140664">
    <property type="term" value="F:ATP-dependent DNA damage sensor activity"/>
    <property type="evidence" value="ECO:0007669"/>
    <property type="project" value="InterPro"/>
</dbReference>
<feature type="domain" description="DNA mismatch repair proteins mutS family" evidence="8">
    <location>
        <begin position="691"/>
        <end position="707"/>
    </location>
</feature>
<keyword evidence="3" id="KW-0227">DNA damage</keyword>
<dbReference type="Pfam" id="PF05192">
    <property type="entry name" value="MutS_III"/>
    <property type="match status" value="1"/>
</dbReference>
<evidence type="ECO:0000256" key="3">
    <source>
        <dbReference type="ARBA" id="ARBA00022763"/>
    </source>
</evidence>
<dbReference type="Gene3D" id="1.10.1420.10">
    <property type="match status" value="2"/>
</dbReference>
<dbReference type="SUPFAM" id="SSF53150">
    <property type="entry name" value="DNA repair protein MutS, domain II"/>
    <property type="match status" value="1"/>
</dbReference>
<dbReference type="PANTHER" id="PTHR11361:SF34">
    <property type="entry name" value="DNA MISMATCH REPAIR PROTEIN MSH1, MITOCHONDRIAL"/>
    <property type="match status" value="1"/>
</dbReference>